<dbReference type="EC" id="3.4.19.12" evidence="2"/>
<evidence type="ECO:0000256" key="5">
    <source>
        <dbReference type="ARBA" id="ARBA00022807"/>
    </source>
</evidence>
<dbReference type="GO" id="GO:0006508">
    <property type="term" value="P:proteolysis"/>
    <property type="evidence" value="ECO:0007669"/>
    <property type="project" value="UniProtKB-KW"/>
</dbReference>
<keyword evidence="4" id="KW-0833">Ubl conjugation pathway</keyword>
<keyword evidence="9" id="KW-1185">Reference proteome</keyword>
<accession>A0A444UW91</accession>
<evidence type="ECO:0000313" key="8">
    <source>
        <dbReference type="EMBL" id="RXM92397.1"/>
    </source>
</evidence>
<dbReference type="Gene3D" id="3.90.70.80">
    <property type="match status" value="1"/>
</dbReference>
<dbReference type="PANTHER" id="PTHR12419:SF11">
    <property type="entry name" value="OTU DOMAIN-CONTAINING PROTEIN DDB_G0284757"/>
    <property type="match status" value="1"/>
</dbReference>
<keyword evidence="5" id="KW-0378">Hydrolase</keyword>
<comment type="caution">
    <text evidence="8">The sequence shown here is derived from an EMBL/GenBank/DDBJ whole genome shotgun (WGS) entry which is preliminary data.</text>
</comment>
<keyword evidence="5" id="KW-0788">Thiol protease</keyword>
<reference evidence="8 9" key="1">
    <citation type="submission" date="2019-01" db="EMBL/GenBank/DDBJ databases">
        <title>Draft Genome and Complete Hox-Cluster Characterization of the Sterlet Sturgeon (Acipenser ruthenus).</title>
        <authorList>
            <person name="Wei Q."/>
        </authorList>
    </citation>
    <scope>NUCLEOTIDE SEQUENCE [LARGE SCALE GENOMIC DNA]</scope>
    <source>
        <strain evidence="8">WHYD16114868_AA</strain>
        <tissue evidence="8">Blood</tissue>
    </source>
</reference>
<feature type="region of interest" description="Disordered" evidence="6">
    <location>
        <begin position="1"/>
        <end position="29"/>
    </location>
</feature>
<evidence type="ECO:0000256" key="3">
    <source>
        <dbReference type="ARBA" id="ARBA00022670"/>
    </source>
</evidence>
<evidence type="ECO:0000256" key="4">
    <source>
        <dbReference type="ARBA" id="ARBA00022786"/>
    </source>
</evidence>
<keyword evidence="3" id="KW-0645">Protease</keyword>
<dbReference type="GO" id="GO:0004843">
    <property type="term" value="F:cysteine-type deubiquitinase activity"/>
    <property type="evidence" value="ECO:0007669"/>
    <property type="project" value="UniProtKB-EC"/>
</dbReference>
<evidence type="ECO:0000313" key="9">
    <source>
        <dbReference type="Proteomes" id="UP000289886"/>
    </source>
</evidence>
<dbReference type="GO" id="GO:0016579">
    <property type="term" value="P:protein deubiquitination"/>
    <property type="evidence" value="ECO:0007669"/>
    <property type="project" value="TreeGrafter"/>
</dbReference>
<proteinExistence type="predicted"/>
<evidence type="ECO:0000256" key="6">
    <source>
        <dbReference type="SAM" id="MobiDB-lite"/>
    </source>
</evidence>
<evidence type="ECO:0000259" key="7">
    <source>
        <dbReference type="Pfam" id="PF02338"/>
    </source>
</evidence>
<dbReference type="InterPro" id="IPR050704">
    <property type="entry name" value="Peptidase_C85-like"/>
</dbReference>
<dbReference type="InterPro" id="IPR038765">
    <property type="entry name" value="Papain-like_cys_pep_sf"/>
</dbReference>
<dbReference type="Proteomes" id="UP000289886">
    <property type="component" value="Unassembled WGS sequence"/>
</dbReference>
<dbReference type="EMBL" id="SCEB01006336">
    <property type="protein sequence ID" value="RXM92397.1"/>
    <property type="molecule type" value="Genomic_DNA"/>
</dbReference>
<dbReference type="InterPro" id="IPR003323">
    <property type="entry name" value="OTU_dom"/>
</dbReference>
<sequence length="243" mass="27909">MKKEKEPQDYNSRASAEEPQDSNADPQPQNVYQANRSAVRVHREEVAENMSCSTSFLSSRNYKLYGITPSDGNCFFWAISSHIQRTGQFFLKPSELRNMVFNYLSDLPKEEKDALQHYMPDKPFHVYLADLSKDGTNADHITAKYTSRMLKMPITVVRDPVDNIIGDHESNTSMLYTLDTFQASVAMCPLRWCKIQIPLLREIQPELCYAVDYTDRFYIGRVLGQGKKPGLFSMKFLHQTSQG</sequence>
<gene>
    <name evidence="8" type="ORF">EOD39_20175</name>
</gene>
<evidence type="ECO:0000256" key="2">
    <source>
        <dbReference type="ARBA" id="ARBA00012759"/>
    </source>
</evidence>
<dbReference type="Pfam" id="PF02338">
    <property type="entry name" value="OTU"/>
    <property type="match status" value="1"/>
</dbReference>
<feature type="domain" description="OTU" evidence="7">
    <location>
        <begin position="69"/>
        <end position="161"/>
    </location>
</feature>
<dbReference type="PANTHER" id="PTHR12419">
    <property type="entry name" value="OTU DOMAIN CONTAINING PROTEIN"/>
    <property type="match status" value="1"/>
</dbReference>
<dbReference type="SUPFAM" id="SSF54001">
    <property type="entry name" value="Cysteine proteinases"/>
    <property type="match status" value="1"/>
</dbReference>
<name>A0A444UW91_ACIRT</name>
<organism evidence="8 9">
    <name type="scientific">Acipenser ruthenus</name>
    <name type="common">Sterlet sturgeon</name>
    <dbReference type="NCBI Taxonomy" id="7906"/>
    <lineage>
        <taxon>Eukaryota</taxon>
        <taxon>Metazoa</taxon>
        <taxon>Chordata</taxon>
        <taxon>Craniata</taxon>
        <taxon>Vertebrata</taxon>
        <taxon>Euteleostomi</taxon>
        <taxon>Actinopterygii</taxon>
        <taxon>Chondrostei</taxon>
        <taxon>Acipenseriformes</taxon>
        <taxon>Acipenseridae</taxon>
        <taxon>Acipenser</taxon>
    </lineage>
</organism>
<comment type="catalytic activity">
    <reaction evidence="1">
        <text>Thiol-dependent hydrolysis of ester, thioester, amide, peptide and isopeptide bonds formed by the C-terminal Gly of ubiquitin (a 76-residue protein attached to proteins as an intracellular targeting signal).</text>
        <dbReference type="EC" id="3.4.19.12"/>
    </reaction>
</comment>
<evidence type="ECO:0000256" key="1">
    <source>
        <dbReference type="ARBA" id="ARBA00000707"/>
    </source>
</evidence>
<protein>
    <recommendedName>
        <fullName evidence="2">ubiquitinyl hydrolase 1</fullName>
        <ecNumber evidence="2">3.4.19.12</ecNumber>
    </recommendedName>
</protein>
<dbReference type="AlphaFoldDB" id="A0A444UW91"/>